<dbReference type="OrthoDB" id="2274644at2759"/>
<dbReference type="EC" id="2.7.7.52" evidence="1"/>
<dbReference type="SUPFAM" id="SSF81301">
    <property type="entry name" value="Nucleotidyltransferase"/>
    <property type="match status" value="1"/>
</dbReference>
<dbReference type="PANTHER" id="PTHR12271">
    <property type="entry name" value="POLY A POLYMERASE CID PAP -RELATED"/>
    <property type="match status" value="1"/>
</dbReference>
<dbReference type="Gene3D" id="3.30.460.50">
    <property type="match status" value="1"/>
</dbReference>
<feature type="compositionally biased region" description="Basic residues" evidence="3">
    <location>
        <begin position="829"/>
        <end position="846"/>
    </location>
</feature>
<dbReference type="PANTHER" id="PTHR12271:SF98">
    <property type="entry name" value="RNA EDITING 3' TERMINAL URIDYLYL TRANSFERASE 1"/>
    <property type="match status" value="1"/>
</dbReference>
<dbReference type="Gene3D" id="3.30.70.1970">
    <property type="match status" value="1"/>
</dbReference>
<comment type="catalytic activity">
    <reaction evidence="2">
        <text>RNA(n) + UTP = RNA(n)-3'-uridine ribonucleotide + diphosphate</text>
        <dbReference type="Rhea" id="RHEA:14785"/>
        <dbReference type="Rhea" id="RHEA-COMP:14527"/>
        <dbReference type="Rhea" id="RHEA-COMP:17348"/>
        <dbReference type="ChEBI" id="CHEBI:33019"/>
        <dbReference type="ChEBI" id="CHEBI:46398"/>
        <dbReference type="ChEBI" id="CHEBI:140395"/>
        <dbReference type="ChEBI" id="CHEBI:173116"/>
        <dbReference type="EC" id="2.7.7.52"/>
    </reaction>
</comment>
<protein>
    <recommendedName>
        <fullName evidence="1">RNA uridylyltransferase</fullName>
        <ecNumber evidence="1">2.7.7.52</ecNumber>
    </recommendedName>
</protein>
<reference evidence="4 5" key="1">
    <citation type="journal article" date="2005" name="Science">
        <title>Comparative genomics of trypanosomatid parasitic protozoa.</title>
        <authorList>
            <person name="El-Sayed N.M."/>
            <person name="Myler P.J."/>
            <person name="Blandin G."/>
            <person name="Berriman M."/>
            <person name="Crabtree J."/>
            <person name="Aggarwal G."/>
            <person name="Caler E."/>
            <person name="Renauld H."/>
            <person name="Worthey E.A."/>
            <person name="Hertz-Fowler C."/>
            <person name="Ghedin E."/>
            <person name="Peacock C."/>
            <person name="Bartholomeu D.C."/>
            <person name="Haas B.J."/>
            <person name="Tran A.N."/>
            <person name="Wortman J.R."/>
            <person name="Alsmark U.C."/>
            <person name="Angiuoli S."/>
            <person name="Anupama A."/>
            <person name="Badger J."/>
            <person name="Bringaud F."/>
            <person name="Cadag E."/>
            <person name="Carlton J.M."/>
            <person name="Cerqueira G.C."/>
            <person name="Creasy T."/>
            <person name="Delcher A.L."/>
            <person name="Djikeng A."/>
            <person name="Embley T.M."/>
            <person name="Hauser C."/>
            <person name="Ivens A.C."/>
            <person name="Kummerfeld S.K."/>
            <person name="Pereira-Leal J.B."/>
            <person name="Nilsson D."/>
            <person name="Peterson J."/>
            <person name="Salzberg S.L."/>
            <person name="Shallom J."/>
            <person name="Silva J.C."/>
            <person name="Sundaram J."/>
            <person name="Westenberger S."/>
            <person name="White O."/>
            <person name="Melville S.E."/>
            <person name="Donelson J.E."/>
            <person name="Andersson B."/>
            <person name="Stuart K.D."/>
            <person name="Hall N."/>
        </authorList>
    </citation>
    <scope>NUCLEOTIDE SEQUENCE [LARGE SCALE GENOMIC DNA]</scope>
    <source>
        <strain evidence="4 5">927/4 GUTat10.1</strain>
    </source>
</reference>
<reference evidence="4 5" key="2">
    <citation type="journal article" date="2005" name="Science">
        <title>The genome of the African trypanosome Trypanosoma brucei.</title>
        <authorList>
            <person name="Berriman M."/>
            <person name="Ghedin E."/>
            <person name="Hertz-Fowler C."/>
            <person name="Blandin G."/>
            <person name="Renauld H."/>
            <person name="Bartholomeu D.C."/>
            <person name="Lennard N.J."/>
            <person name="Caler E."/>
            <person name="Hamlin N.E."/>
            <person name="Haas B."/>
            <person name="Bohme U."/>
            <person name="Hannick L."/>
            <person name="Aslett M.A."/>
            <person name="Shallom J."/>
            <person name="Marcello L."/>
            <person name="Hou L."/>
            <person name="Wickstead B."/>
            <person name="Alsmark U.C."/>
            <person name="Arrowsmith C."/>
            <person name="Atkin R.J."/>
            <person name="Barron A.J."/>
            <person name="Bringaud F."/>
            <person name="Brooks K."/>
            <person name="Carrington M."/>
            <person name="Cherevach I."/>
            <person name="Chillingworth T.J."/>
            <person name="Churcher C."/>
            <person name="Clark L.N."/>
            <person name="Corton C.H."/>
            <person name="Cronin A."/>
            <person name="Davies R.M."/>
            <person name="Doggett J."/>
            <person name="Djikeng A."/>
            <person name="Feldblyum T."/>
            <person name="Field M.C."/>
            <person name="Fraser A."/>
            <person name="Goodhead I."/>
            <person name="Hance Z."/>
            <person name="Harper D."/>
            <person name="Harris B.R."/>
            <person name="Hauser H."/>
            <person name="Hostetler J."/>
            <person name="Ivens A."/>
            <person name="Jagels K."/>
            <person name="Johnson D."/>
            <person name="Johnson J."/>
            <person name="Jones K."/>
            <person name="Kerhornou A.X."/>
            <person name="Koo H."/>
            <person name="Larke N."/>
            <person name="Landfear S."/>
            <person name="Larkin C."/>
            <person name="Leech V."/>
            <person name="Line A."/>
            <person name="Lord A."/>
            <person name="Macleod A."/>
            <person name="Mooney P.J."/>
            <person name="Moule S."/>
            <person name="Martin D.M."/>
            <person name="Morgan G.W."/>
            <person name="Mungall K."/>
            <person name="Norbertczak H."/>
            <person name="Ormond D."/>
            <person name="Pai G."/>
            <person name="Peacock C.S."/>
            <person name="Peterson J."/>
            <person name="Quail M.A."/>
            <person name="Rabbinowitsch E."/>
            <person name="Rajandream M.A."/>
            <person name="Reitter C."/>
            <person name="Salzberg S.L."/>
            <person name="Sanders M."/>
            <person name="Schobel S."/>
            <person name="Sharp S."/>
            <person name="Simmonds M."/>
            <person name="Simpson A.J."/>
            <person name="Tallon L."/>
            <person name="Turner C.M."/>
            <person name="Tait A."/>
            <person name="Tivey A.R."/>
            <person name="Van Aken S."/>
            <person name="Walker D."/>
            <person name="Wanless D."/>
            <person name="Wang S."/>
            <person name="White B."/>
            <person name="White O."/>
            <person name="Whitehead S."/>
            <person name="Woodward J."/>
            <person name="Wortman J."/>
            <person name="Adams M.D."/>
            <person name="Embley T.M."/>
            <person name="Gull K."/>
            <person name="Ullu E."/>
            <person name="Barry J.D."/>
            <person name="Fairlamb A.H."/>
            <person name="Opperdoes F."/>
            <person name="Barrell B.G."/>
            <person name="Donelson J.E."/>
            <person name="Hall N."/>
            <person name="Fraser C.M."/>
            <person name="Melville S.E."/>
            <person name="El-Sayed N.M."/>
        </authorList>
    </citation>
    <scope>NUCLEOTIDE SEQUENCE [LARGE SCALE GENOMIC DNA]</scope>
    <source>
        <strain evidence="4 5">927/4 GUTat10.1</strain>
    </source>
</reference>
<evidence type="ECO:0000313" key="4">
    <source>
        <dbReference type="EMBL" id="EAN78138.1"/>
    </source>
</evidence>
<dbReference type="RefSeq" id="XP_822966.1">
    <property type="nucleotide sequence ID" value="XM_817873.1"/>
</dbReference>
<keyword evidence="4" id="KW-0548">Nucleotidyltransferase</keyword>
<evidence type="ECO:0000256" key="2">
    <source>
        <dbReference type="ARBA" id="ARBA00049105"/>
    </source>
</evidence>
<dbReference type="GO" id="GO:0005739">
    <property type="term" value="C:mitochondrion"/>
    <property type="evidence" value="ECO:0000255"/>
    <property type="project" value="GeneDB"/>
</dbReference>
<feature type="region of interest" description="Disordered" evidence="3">
    <location>
        <begin position="829"/>
        <end position="849"/>
    </location>
</feature>
<dbReference type="GO" id="GO:0031123">
    <property type="term" value="P:RNA 3'-end processing"/>
    <property type="evidence" value="ECO:0000318"/>
    <property type="project" value="GO_Central"/>
</dbReference>
<accession>Q38AN2</accession>
<dbReference type="GO" id="GO:0050265">
    <property type="term" value="F:RNA uridylyltransferase activity"/>
    <property type="evidence" value="ECO:0007669"/>
    <property type="project" value="UniProtKB-EC"/>
</dbReference>
<dbReference type="Gene3D" id="1.10.1410.10">
    <property type="match status" value="1"/>
</dbReference>
<dbReference type="SMR" id="Q38AN2"/>
<keyword evidence="4" id="KW-0808">Transferase</keyword>
<dbReference type="SUPFAM" id="SSF81631">
    <property type="entry name" value="PAP/OAS1 substrate-binding domain"/>
    <property type="match status" value="1"/>
</dbReference>
<dbReference type="OMA" id="RMCIEDP"/>
<dbReference type="Proteomes" id="UP000008524">
    <property type="component" value="Chromosome 10"/>
</dbReference>
<dbReference type="PaxDb" id="5691-EAN78138"/>
<organism evidence="4 5">
    <name type="scientific">Trypanosoma brucei brucei (strain 927/4 GUTat10.1)</name>
    <dbReference type="NCBI Taxonomy" id="185431"/>
    <lineage>
        <taxon>Eukaryota</taxon>
        <taxon>Discoba</taxon>
        <taxon>Euglenozoa</taxon>
        <taxon>Kinetoplastea</taxon>
        <taxon>Metakinetoplastina</taxon>
        <taxon>Trypanosomatida</taxon>
        <taxon>Trypanosomatidae</taxon>
        <taxon>Trypanosoma</taxon>
    </lineage>
</organism>
<dbReference type="GO" id="GO:0005737">
    <property type="term" value="C:cytoplasm"/>
    <property type="evidence" value="ECO:0006056"/>
    <property type="project" value="Others"/>
</dbReference>
<evidence type="ECO:0000256" key="1">
    <source>
        <dbReference type="ARBA" id="ARBA00012472"/>
    </source>
</evidence>
<dbReference type="AlphaFoldDB" id="Q38AN2"/>
<dbReference type="InParanoid" id="Q38AN2"/>
<dbReference type="eggNOG" id="KOG2277">
    <property type="taxonomic scope" value="Eukaryota"/>
</dbReference>
<dbReference type="GeneID" id="3661868"/>
<evidence type="ECO:0000256" key="3">
    <source>
        <dbReference type="SAM" id="MobiDB-lite"/>
    </source>
</evidence>
<dbReference type="KEGG" id="tbr:Tb10.6k15.3370"/>
<keyword evidence="5" id="KW-1185">Reference proteome</keyword>
<sequence length="889" mass="99346">MIFFFKKRYHVFLKAPSIRLMPCSFFFFRSFIKVIFIIRCIFFSSLSGDSCPTQRSRSTLACMFTSVPVAPTVVPGVVYSSGVHEEWKEAEQKLLDGCLIHSEGDGATKQIKEKLTSRNSQSVRCDLCAKMIESRDEEQIQEHFQVHHAALSLWCREILASKDNLLHYGCIPSGHIVSCGNFVLESAATLDMGRKTFDVIERAFSQMSQVISCFVRNLVLFPFGSCVSCGCWDGVSDADFTAIGLQDMKKGKWPPEDEKKVILRLTAALRKAGFFFGELEPLVRTRVPVVRRVQKVRVPLRSHGEHDTYSVVWSNSKEFSSPPRMLVEAAISSTVERKDSDTVTFHFKDSLKAVKFFCNSAMCGPRDMEVSWKTGSQLPEMFSLDFDLSCRAQGVRNSLFLRKYFQQDPFVRTGYLFLKKWSKLYGINNAKNGYLTSYAMSILWVHFLLENGLVKFVRPADVEPIPDLSQQKMSYLPLLRDDGDGGERPSDVLKSPELTMLRGALGGLIPLFFLYYTRIRWDKVVVTLRVPGGGPPVTPDSLGWVEANEVKCGPLRDRVWYRLCIDDPYEDNFNLGRHLSPDKASFVKVQFMRALASIVAGRPQQLLVDEQKFAEETMPAYVTRLSVQGELRNLRPVTVSALRQLLIDSAGADCVAIYEASHNWETLLDMASTLNNKSKEGDDDAEGVTNNQEGEPPDHVESCEAPRRHLLCSKMHSIDDALLVAGPLGVSDANIPAGLLGVYFLARGRAFRTAEDRDNFLMHAEAVSAARARGCTTREEILERVADAIPSIVRNGTLLDDLLVSGSEENITVQSPVVVETRCAETVQRKKSKGSKKRKNAVRRGNHAGQGTCSECGASGTDLWEASDKSADDGLYCGACWKAYNCQKN</sequence>
<dbReference type="GO" id="GO:0005634">
    <property type="term" value="C:nucleus"/>
    <property type="evidence" value="ECO:0006056"/>
    <property type="project" value="Others"/>
</dbReference>
<feature type="region of interest" description="Disordered" evidence="3">
    <location>
        <begin position="675"/>
        <end position="702"/>
    </location>
</feature>
<proteinExistence type="predicted"/>
<dbReference type="InterPro" id="IPR043519">
    <property type="entry name" value="NT_sf"/>
</dbReference>
<name>Q38AN2_TRYB2</name>
<evidence type="ECO:0000313" key="5">
    <source>
        <dbReference type="Proteomes" id="UP000008524"/>
    </source>
</evidence>
<dbReference type="GO" id="GO:0046872">
    <property type="term" value="F:metal ion binding"/>
    <property type="evidence" value="ECO:0007669"/>
    <property type="project" value="UniProtKB-KW"/>
</dbReference>
<gene>
    <name evidence="4" type="ORF">Tb10.6k15.3370</name>
</gene>
<dbReference type="GO" id="GO:0016779">
    <property type="term" value="F:nucleotidyltransferase activity"/>
    <property type="evidence" value="ECO:0000318"/>
    <property type="project" value="GO_Central"/>
</dbReference>
<dbReference type="EMBL" id="CM000208">
    <property type="protein sequence ID" value="EAN78138.1"/>
    <property type="molecule type" value="Genomic_DNA"/>
</dbReference>